<organism>
    <name type="scientific">Serpula lacrymans var. lacrymans (strain S7.9)</name>
    <name type="common">Dry rot fungus</name>
    <dbReference type="NCBI Taxonomy" id="578457"/>
    <lineage>
        <taxon>Eukaryota</taxon>
        <taxon>Fungi</taxon>
        <taxon>Dikarya</taxon>
        <taxon>Basidiomycota</taxon>
        <taxon>Agaricomycotina</taxon>
        <taxon>Agaricomycetes</taxon>
        <taxon>Agaricomycetidae</taxon>
        <taxon>Boletales</taxon>
        <taxon>Coniophorineae</taxon>
        <taxon>Serpulaceae</taxon>
        <taxon>Serpula</taxon>
    </lineage>
</organism>
<evidence type="ECO:0000256" key="1">
    <source>
        <dbReference type="SAM" id="MobiDB-lite"/>
    </source>
</evidence>
<evidence type="ECO:0000313" key="2">
    <source>
        <dbReference type="EMBL" id="EGO25142.1"/>
    </source>
</evidence>
<dbReference type="PANTHER" id="PTHR33266">
    <property type="entry name" value="CHROMOSOME 15, WHOLE GENOME SHOTGUN SEQUENCE"/>
    <property type="match status" value="1"/>
</dbReference>
<dbReference type="AlphaFoldDB" id="F8NU15"/>
<feature type="region of interest" description="Disordered" evidence="1">
    <location>
        <begin position="689"/>
        <end position="732"/>
    </location>
</feature>
<dbReference type="RefSeq" id="XP_007317264.1">
    <property type="nucleotide sequence ID" value="XM_007317202.1"/>
</dbReference>
<gene>
    <name evidence="2" type="ORF">SERLADRAFT_448148</name>
</gene>
<dbReference type="EMBL" id="GL945433">
    <property type="protein sequence ID" value="EGO25142.1"/>
    <property type="molecule type" value="Genomic_DNA"/>
</dbReference>
<dbReference type="PANTHER" id="PTHR33266:SF1">
    <property type="entry name" value="F-BOX DOMAIN-CONTAINING PROTEIN"/>
    <property type="match status" value="1"/>
</dbReference>
<proteinExistence type="predicted"/>
<name>F8NU15_SERL9</name>
<feature type="compositionally biased region" description="Polar residues" evidence="1">
    <location>
        <begin position="690"/>
        <end position="707"/>
    </location>
</feature>
<feature type="compositionally biased region" description="Basic and acidic residues" evidence="1">
    <location>
        <begin position="720"/>
        <end position="732"/>
    </location>
</feature>
<dbReference type="OrthoDB" id="2688488at2759"/>
<protein>
    <submittedName>
        <fullName evidence="2">Uncharacterized protein</fullName>
    </submittedName>
</protein>
<dbReference type="GeneID" id="18816446"/>
<reference evidence="2" key="1">
    <citation type="submission" date="2011-04" db="EMBL/GenBank/DDBJ databases">
        <title>Evolution of plant cell wall degrading machinery underlies the functional diversity of forest fungi.</title>
        <authorList>
            <consortium name="US DOE Joint Genome Institute (JGI-PGF)"/>
            <person name="Eastwood D.C."/>
            <person name="Floudas D."/>
            <person name="Binder M."/>
            <person name="Majcherczyk A."/>
            <person name="Schneider P."/>
            <person name="Aerts A."/>
            <person name="Asiegbu F.O."/>
            <person name="Baker S.E."/>
            <person name="Barry K."/>
            <person name="Bendiksby M."/>
            <person name="Blumentritt M."/>
            <person name="Coutinho P.M."/>
            <person name="Cullen D."/>
            <person name="Cullen D."/>
            <person name="Gathman A."/>
            <person name="Goodell B."/>
            <person name="Henrissat B."/>
            <person name="Ihrmark K."/>
            <person name="Kauserud H."/>
            <person name="Kohler A."/>
            <person name="LaButti K."/>
            <person name="Lapidus A."/>
            <person name="Lavin J.L."/>
            <person name="Lee Y.-H."/>
            <person name="Lindquist E."/>
            <person name="Lilly W."/>
            <person name="Lucas S."/>
            <person name="Morin E."/>
            <person name="Murat C."/>
            <person name="Oguiza J.A."/>
            <person name="Park J."/>
            <person name="Pisabarro A.G."/>
            <person name="Riley R."/>
            <person name="Rosling A."/>
            <person name="Salamov A."/>
            <person name="Schmidt O."/>
            <person name="Schmutz J."/>
            <person name="Skrede I."/>
            <person name="Stenlid J."/>
            <person name="Wiebenga A."/>
            <person name="Xie X."/>
            <person name="Kues U."/>
            <person name="Hibbett D.S."/>
            <person name="Hoffmeister D."/>
            <person name="Hogberg N."/>
            <person name="Martin F."/>
            <person name="Grigoriev I.V."/>
            <person name="Watkinson S.C."/>
        </authorList>
    </citation>
    <scope>NUCLEOTIDE SEQUENCE</scope>
    <source>
        <strain evidence="2">S7.9</strain>
    </source>
</reference>
<sequence>MDATNDKPQLVSKEEEEEEEAYYHRTQDAQLLEVIGDFGPSKKSIYSLSLALSYLVYNARGRLNPKFHHLDIARDLLENDPELKITLEEAWMKKEFKDVRNQMVKSAWNREYTGGMHRLLLDNINAMTQHRDYAGFAAIVQSSGTGKSRMVHEQAKLVFTLPFNLRNEGYDELFVTPYPEPDNNVRQFLIGFQDDSNARNNIIVFLGKIYELAAKRLGSLLNGGRMKRQEIAECWHDYLQVEGVRSTFYQDAIDATKESLGSNGMGGGTQVTMNMFTELLKTITEHTTDEAPDDNHVKVILYFDDAHRLIPSSDRWQPEINVLEALQSCLVSTYTRQLFVLFLSTVSQLGEFAPILRLPSSARTRGPGVLQAPITELPFDCSPNLPIYPYLYKLDDLSKDRFMAQFGRPLTEQSKEIIILLDVRLLLNYQQHRDITIRHEDNLVANHMRMIYCIPNTRDYLRSSYSSEPILAEAAAKNLEKYSEEFEVILDALQEAHQSGLLDKGAMVGLVARLLLTFAYDRAIRDIYPKPSGRPHYSRGVRLIDFLKALFCETWIDAIMRCTPDNVSSKVTLEDMFKDSYVRFTHFGKVTDETGTTTEHDRQDVDIMIPVLMWNKELCEYVMTAICIQVKQRIRTGDLNAYSIDQRDINLFPEDCISKETPREKSCEPVRPYISLILELALEPPPRIHSNLTRKTVSRTGQSAQSTEEGDPRSPPTKKFKPDHLDAPSKISTDKGREARYYHDLHPRYNIFAYGCSSTVYKKVNESIRYALIRLLHTPSFLAEHPREDSRSLDAVRNMKPFWSAGRASYHWLQNRVEGFVIAGSMEDTDALAADDVADHGEET</sequence>
<dbReference type="Proteomes" id="UP000008064">
    <property type="component" value="Unassembled WGS sequence"/>
</dbReference>
<dbReference type="KEGG" id="sla:SERLADRAFT_448148"/>
<dbReference type="HOGENOM" id="CLU_009568_0_1_1"/>
<accession>F8NU15</accession>